<reference evidence="1" key="1">
    <citation type="journal article" date="2020" name="Fungal Divers.">
        <title>Resolving the Mortierellaceae phylogeny through synthesis of multi-gene phylogenetics and phylogenomics.</title>
        <authorList>
            <person name="Vandepol N."/>
            <person name="Liber J."/>
            <person name="Desiro A."/>
            <person name="Na H."/>
            <person name="Kennedy M."/>
            <person name="Barry K."/>
            <person name="Grigoriev I.V."/>
            <person name="Miller A.N."/>
            <person name="O'Donnell K."/>
            <person name="Stajich J.E."/>
            <person name="Bonito G."/>
        </authorList>
    </citation>
    <scope>NUCLEOTIDE SEQUENCE</scope>
    <source>
        <strain evidence="1">NVP60</strain>
    </source>
</reference>
<protein>
    <submittedName>
        <fullName evidence="1">Uncharacterized protein</fullName>
    </submittedName>
</protein>
<feature type="non-terminal residue" evidence="1">
    <location>
        <position position="53"/>
    </location>
</feature>
<comment type="caution">
    <text evidence="1">The sequence shown here is derived from an EMBL/GenBank/DDBJ whole genome shotgun (WGS) entry which is preliminary data.</text>
</comment>
<proteinExistence type="predicted"/>
<dbReference type="Proteomes" id="UP000823405">
    <property type="component" value="Unassembled WGS sequence"/>
</dbReference>
<evidence type="ECO:0000313" key="2">
    <source>
        <dbReference type="Proteomes" id="UP000823405"/>
    </source>
</evidence>
<dbReference type="OrthoDB" id="655030at2759"/>
<sequence length="53" mass="6092">MHDDVALANRINGLPFHPITEEIEAAFMEYKAESINWVNAAFNTSRVFRNGWP</sequence>
<dbReference type="AlphaFoldDB" id="A0A9P6QKJ0"/>
<dbReference type="EMBL" id="JAAAIN010005520">
    <property type="protein sequence ID" value="KAG0274143.1"/>
    <property type="molecule type" value="Genomic_DNA"/>
</dbReference>
<gene>
    <name evidence="1" type="ORF">BGZ97_010576</name>
</gene>
<organism evidence="1 2">
    <name type="scientific">Linnemannia gamsii</name>
    <dbReference type="NCBI Taxonomy" id="64522"/>
    <lineage>
        <taxon>Eukaryota</taxon>
        <taxon>Fungi</taxon>
        <taxon>Fungi incertae sedis</taxon>
        <taxon>Mucoromycota</taxon>
        <taxon>Mortierellomycotina</taxon>
        <taxon>Mortierellomycetes</taxon>
        <taxon>Mortierellales</taxon>
        <taxon>Mortierellaceae</taxon>
        <taxon>Linnemannia</taxon>
    </lineage>
</organism>
<evidence type="ECO:0000313" key="1">
    <source>
        <dbReference type="EMBL" id="KAG0274143.1"/>
    </source>
</evidence>
<accession>A0A9P6QKJ0</accession>
<name>A0A9P6QKJ0_9FUNG</name>
<keyword evidence="2" id="KW-1185">Reference proteome</keyword>